<evidence type="ECO:0000256" key="5">
    <source>
        <dbReference type="ARBA" id="ARBA00022759"/>
    </source>
</evidence>
<dbReference type="GO" id="GO:0004519">
    <property type="term" value="F:endonuclease activity"/>
    <property type="evidence" value="ECO:0007669"/>
    <property type="project" value="UniProtKB-KW"/>
</dbReference>
<dbReference type="AlphaFoldDB" id="A0A0J7KFZ4"/>
<dbReference type="SUPFAM" id="SSF56672">
    <property type="entry name" value="DNA/RNA polymerases"/>
    <property type="match status" value="1"/>
</dbReference>
<evidence type="ECO:0000256" key="2">
    <source>
        <dbReference type="ARBA" id="ARBA00022679"/>
    </source>
</evidence>
<keyword evidence="6" id="KW-0378">Hydrolase</keyword>
<evidence type="ECO:0000256" key="6">
    <source>
        <dbReference type="ARBA" id="ARBA00022801"/>
    </source>
</evidence>
<keyword evidence="4" id="KW-0540">Nuclease</keyword>
<dbReference type="PROSITE" id="PS50878">
    <property type="entry name" value="RT_POL"/>
    <property type="match status" value="1"/>
</dbReference>
<evidence type="ECO:0000313" key="10">
    <source>
        <dbReference type="EMBL" id="KMQ89174.1"/>
    </source>
</evidence>
<feature type="region of interest" description="Disordered" evidence="8">
    <location>
        <begin position="681"/>
        <end position="748"/>
    </location>
</feature>
<reference evidence="10 11" key="1">
    <citation type="submission" date="2015-04" db="EMBL/GenBank/DDBJ databases">
        <title>Lasius niger genome sequencing.</title>
        <authorList>
            <person name="Konorov E.A."/>
            <person name="Nikitin M.A."/>
            <person name="Kirill M.V."/>
            <person name="Chang P."/>
        </authorList>
    </citation>
    <scope>NUCLEOTIDE SEQUENCE [LARGE SCALE GENOMIC DNA]</scope>
    <source>
        <tissue evidence="10">Whole</tissue>
    </source>
</reference>
<dbReference type="InterPro" id="IPR050951">
    <property type="entry name" value="Retrovirus_Pol_polyprotein"/>
</dbReference>
<dbReference type="InterPro" id="IPR043502">
    <property type="entry name" value="DNA/RNA_pol_sf"/>
</dbReference>
<accession>A0A0J7KFZ4</accession>
<proteinExistence type="predicted"/>
<dbReference type="Proteomes" id="UP000036403">
    <property type="component" value="Unassembled WGS sequence"/>
</dbReference>
<protein>
    <submittedName>
        <fullName evidence="10">Enzymatic polyprotein endonuclease reverse</fullName>
    </submittedName>
</protein>
<dbReference type="CDD" id="cd01647">
    <property type="entry name" value="RT_LTR"/>
    <property type="match status" value="1"/>
</dbReference>
<evidence type="ECO:0000313" key="11">
    <source>
        <dbReference type="Proteomes" id="UP000036403"/>
    </source>
</evidence>
<dbReference type="GO" id="GO:0003964">
    <property type="term" value="F:RNA-directed DNA polymerase activity"/>
    <property type="evidence" value="ECO:0007669"/>
    <property type="project" value="UniProtKB-KW"/>
</dbReference>
<organism evidence="10 11">
    <name type="scientific">Lasius niger</name>
    <name type="common">Black garden ant</name>
    <dbReference type="NCBI Taxonomy" id="67767"/>
    <lineage>
        <taxon>Eukaryota</taxon>
        <taxon>Metazoa</taxon>
        <taxon>Ecdysozoa</taxon>
        <taxon>Arthropoda</taxon>
        <taxon>Hexapoda</taxon>
        <taxon>Insecta</taxon>
        <taxon>Pterygota</taxon>
        <taxon>Neoptera</taxon>
        <taxon>Endopterygota</taxon>
        <taxon>Hymenoptera</taxon>
        <taxon>Apocrita</taxon>
        <taxon>Aculeata</taxon>
        <taxon>Formicoidea</taxon>
        <taxon>Formicidae</taxon>
        <taxon>Formicinae</taxon>
        <taxon>Lasius</taxon>
        <taxon>Lasius</taxon>
    </lineage>
</organism>
<dbReference type="InterPro" id="IPR041373">
    <property type="entry name" value="RT_RNaseH"/>
</dbReference>
<comment type="caution">
    <text evidence="10">The sequence shown here is derived from an EMBL/GenBank/DDBJ whole genome shotgun (WGS) entry which is preliminary data.</text>
</comment>
<evidence type="ECO:0000256" key="3">
    <source>
        <dbReference type="ARBA" id="ARBA00022695"/>
    </source>
</evidence>
<dbReference type="STRING" id="67767.A0A0J7KFZ4"/>
<keyword evidence="2" id="KW-0808">Transferase</keyword>
<dbReference type="InterPro" id="IPR043128">
    <property type="entry name" value="Rev_trsase/Diguanyl_cyclase"/>
</dbReference>
<dbReference type="Gene3D" id="3.30.70.270">
    <property type="match status" value="2"/>
</dbReference>
<dbReference type="Pfam" id="PF17917">
    <property type="entry name" value="RT_RNaseH"/>
    <property type="match status" value="1"/>
</dbReference>
<dbReference type="Pfam" id="PF00078">
    <property type="entry name" value="RVT_1"/>
    <property type="match status" value="1"/>
</dbReference>
<evidence type="ECO:0000256" key="4">
    <source>
        <dbReference type="ARBA" id="ARBA00022722"/>
    </source>
</evidence>
<dbReference type="FunFam" id="3.10.20.370:FF:000001">
    <property type="entry name" value="Retrovirus-related Pol polyprotein from transposon 17.6-like protein"/>
    <property type="match status" value="1"/>
</dbReference>
<evidence type="ECO:0000256" key="8">
    <source>
        <dbReference type="SAM" id="MobiDB-lite"/>
    </source>
</evidence>
<dbReference type="FunFam" id="3.30.70.270:FF:000115">
    <property type="entry name" value="Polyprotein of retroviral origin, putative"/>
    <property type="match status" value="1"/>
</dbReference>
<keyword evidence="11" id="KW-1185">Reference proteome</keyword>
<name>A0A0J7KFZ4_LASNI</name>
<gene>
    <name evidence="10" type="ORF">RF55_11216</name>
</gene>
<dbReference type="GO" id="GO:0008233">
    <property type="term" value="F:peptidase activity"/>
    <property type="evidence" value="ECO:0007669"/>
    <property type="project" value="UniProtKB-KW"/>
</dbReference>
<dbReference type="PANTHER" id="PTHR37984:SF5">
    <property type="entry name" value="PROTEIN NYNRIN-LIKE"/>
    <property type="match status" value="1"/>
</dbReference>
<sequence>MNIRKDDTLYLSGITDGKIKTLGSIRIFYMGYPLDMHVVQDNFPIPQEGILGSDFLQDASKIDFKDQSVLWQGIRVPFSQRETVVIPARSRSTFYVRVGNPDVLTGYIPRLSVCKGVYLGEAMVTNRDGRAYLYAINASDTDRELIVPTINLQEVNQIFTEELEQTQIESNKICAISSTSDANRDGRVQVIRELLRLEHLNNEESEHVATLIETHSDLFRLPDDKLGHTYALSHKISTTDDQPIHTKQYRFPPIHKEEIDKQVKELLNNDIIKPSESPYNSPLWIVPKKADSKGNKRWRMVIDYRSLNEKTIGDAYPLPNITEILDQLGSAKYFSVFDLASGFHQIPMHESHAQKTAFSTPHGHYEFKRMPFGLKNAPATFQRLMDQVLCGLQGTELFVYLDDIVLYASSLQEHKNKFDKLAERLRKANLKLQPDKCEFLRKEVGYLGHIISDEGVKPDPAKIRAVKEFPKPHHAKNIKQFLGLAGYYRRFIHNFSKIAQPLTNLLKKDEPFVWQTKQEEAFVQLRDALCTEPILQYPDFTKPFVVTTDASGHAIGGILSQGTIGKDLPIAYSSRLLNNAERNYSTIEKELLAIVYCVNYFRPYLYGRKFYLVTDHKPLVWLHSVKDPTSRLVRWRLKLAEYEYEVVYKAGKTNVNADALSRNPARSSPSPVQLIETEQILPLGETRDTSSSNESLFPSKGKRTAETPPQTADDRMESDAEPPQTPSDRTSETEDDDSSDSDDENLFDNVNEPFVMRDLRGPHAITIPDNFTTRKDNLVVFTTQQGAPIDQGARMLQETKSLPMVRGAALARAREKLI</sequence>
<keyword evidence="1" id="KW-0645">Protease</keyword>
<dbReference type="FunFam" id="3.10.10.10:FF:000007">
    <property type="entry name" value="Retrovirus-related Pol polyprotein from transposon 17.6-like Protein"/>
    <property type="match status" value="1"/>
</dbReference>
<dbReference type="PaxDb" id="67767-A0A0J7KFZ4"/>
<keyword evidence="5 10" id="KW-0255">Endonuclease</keyword>
<evidence type="ECO:0000259" key="9">
    <source>
        <dbReference type="PROSITE" id="PS50878"/>
    </source>
</evidence>
<dbReference type="GO" id="GO:0006508">
    <property type="term" value="P:proteolysis"/>
    <property type="evidence" value="ECO:0007669"/>
    <property type="project" value="UniProtKB-KW"/>
</dbReference>
<feature type="domain" description="Reverse transcriptase" evidence="9">
    <location>
        <begin position="267"/>
        <end position="451"/>
    </location>
</feature>
<evidence type="ECO:0000256" key="1">
    <source>
        <dbReference type="ARBA" id="ARBA00022670"/>
    </source>
</evidence>
<keyword evidence="3" id="KW-0548">Nucleotidyltransferase</keyword>
<dbReference type="OrthoDB" id="7554945at2759"/>
<evidence type="ECO:0000256" key="7">
    <source>
        <dbReference type="ARBA" id="ARBA00022918"/>
    </source>
</evidence>
<dbReference type="InterPro" id="IPR000477">
    <property type="entry name" value="RT_dom"/>
</dbReference>
<keyword evidence="7" id="KW-0695">RNA-directed DNA polymerase</keyword>
<dbReference type="PANTHER" id="PTHR37984">
    <property type="entry name" value="PROTEIN CBG26694"/>
    <property type="match status" value="1"/>
</dbReference>
<feature type="compositionally biased region" description="Acidic residues" evidence="8">
    <location>
        <begin position="733"/>
        <end position="746"/>
    </location>
</feature>
<dbReference type="CDD" id="cd09274">
    <property type="entry name" value="RNase_HI_RT_Ty3"/>
    <property type="match status" value="1"/>
</dbReference>
<dbReference type="EMBL" id="LBMM01008064">
    <property type="protein sequence ID" value="KMQ89174.1"/>
    <property type="molecule type" value="Genomic_DNA"/>
</dbReference>
<dbReference type="Gene3D" id="3.10.10.10">
    <property type="entry name" value="HIV Type 1 Reverse Transcriptase, subunit A, domain 1"/>
    <property type="match status" value="1"/>
</dbReference>